<sequence length="274" mass="28701">MKEILYAVLVLGIMGAVFGAVLAIASKVFAVKTDERLPKLVEALPGANCGGCGFAGCQAYAQAVLEGRAEIGLCVAGGQASADRMAAVMGVTAAKTERVVAMVRCRGHHTAKARYDGVHDCRSAMFVGGNGPSACPSGCLGFGSCVSVCRFDAIHVVDGVAKVDPEKCTGCLQCAAVCPRKVIVPVSYDADIVIACSNHERGAYTRRECDMGCVGCHLCEKQCEFDAIHVVNNLAVIDYSKCVSCGRCAAVCPRKLISDSNLRQDMDAVPAMPR</sequence>
<name>A0ABV1G7S9_9FIRM</name>
<dbReference type="Gene3D" id="3.30.70.20">
    <property type="match status" value="2"/>
</dbReference>
<feature type="transmembrane region" description="Helical" evidence="11">
    <location>
        <begin position="6"/>
        <end position="30"/>
    </location>
</feature>
<evidence type="ECO:0000256" key="8">
    <source>
        <dbReference type="ARBA" id="ARBA00023014"/>
    </source>
</evidence>
<comment type="caution">
    <text evidence="14">The sequence shown here is derived from an EMBL/GenBank/DDBJ whole genome shotgun (WGS) entry which is preliminary data.</text>
</comment>
<comment type="cofactor">
    <cofactor evidence="10">
        <name>[4Fe-4S] cluster</name>
        <dbReference type="ChEBI" id="CHEBI:49883"/>
    </cofactor>
    <text evidence="10">Binds 3 [4Fe-4S] clusters.</text>
</comment>
<feature type="domain" description="4Fe-4S ferredoxin-type" evidence="12">
    <location>
        <begin position="233"/>
        <end position="262"/>
    </location>
</feature>
<feature type="binding site" evidence="10">
    <location>
        <position position="145"/>
    </location>
    <ligand>
        <name>[4Fe-4S] cluster</name>
        <dbReference type="ChEBI" id="CHEBI:49883"/>
        <label>2</label>
    </ligand>
</feature>
<keyword evidence="1 10" id="KW-0813">Transport</keyword>
<dbReference type="Proteomes" id="UP001491552">
    <property type="component" value="Unassembled WGS sequence"/>
</dbReference>
<feature type="binding site" evidence="10">
    <location>
        <position position="57"/>
    </location>
    <ligand>
        <name>[4Fe-4S] cluster</name>
        <dbReference type="ChEBI" id="CHEBI:49883"/>
        <label>1</label>
    </ligand>
</feature>
<evidence type="ECO:0000313" key="14">
    <source>
        <dbReference type="EMBL" id="MEQ2511460.1"/>
    </source>
</evidence>
<evidence type="ECO:0000256" key="2">
    <source>
        <dbReference type="ARBA" id="ARBA00022485"/>
    </source>
</evidence>
<dbReference type="PROSITE" id="PS00198">
    <property type="entry name" value="4FE4S_FER_1"/>
    <property type="match status" value="2"/>
</dbReference>
<evidence type="ECO:0000256" key="5">
    <source>
        <dbReference type="ARBA" id="ARBA00022967"/>
    </source>
</evidence>
<dbReference type="InterPro" id="IPR007202">
    <property type="entry name" value="4Fe-4S_dom"/>
</dbReference>
<feature type="binding site" evidence="10">
    <location>
        <position position="74"/>
    </location>
    <ligand>
        <name>[4Fe-4S] cluster</name>
        <dbReference type="ChEBI" id="CHEBI:49883"/>
        <label>1</label>
    </ligand>
</feature>
<dbReference type="InterPro" id="IPR050395">
    <property type="entry name" value="4Fe4S_Ferredoxin_RnfB"/>
</dbReference>
<keyword evidence="2 10" id="KW-0004">4Fe-4S</keyword>
<feature type="binding site" evidence="10">
    <location>
        <position position="174"/>
    </location>
    <ligand>
        <name>[4Fe-4S] cluster</name>
        <dbReference type="ChEBI" id="CHEBI:49883"/>
        <label>3</label>
    </ligand>
</feature>
<dbReference type="Pfam" id="PF00037">
    <property type="entry name" value="Fer4"/>
    <property type="match status" value="1"/>
</dbReference>
<dbReference type="HAMAP" id="MF_00463">
    <property type="entry name" value="RsxB_RnfB"/>
    <property type="match status" value="1"/>
</dbReference>
<evidence type="ECO:0000313" key="15">
    <source>
        <dbReference type="Proteomes" id="UP001491552"/>
    </source>
</evidence>
<protein>
    <recommendedName>
        <fullName evidence="10">Ion-translocating oxidoreductase complex subunit B</fullName>
        <ecNumber evidence="10">7.-.-.-</ecNumber>
    </recommendedName>
    <alternativeName>
        <fullName evidence="10">Rnf electron transport complex subunit B</fullName>
    </alternativeName>
</protein>
<keyword evidence="8 10" id="KW-0411">Iron-sulfur</keyword>
<feature type="binding site" evidence="10">
    <location>
        <position position="135"/>
    </location>
    <ligand>
        <name>[4Fe-4S] cluster</name>
        <dbReference type="ChEBI" id="CHEBI:49883"/>
        <label>2</label>
    </ligand>
</feature>
<dbReference type="PROSITE" id="PS51379">
    <property type="entry name" value="4FE4S_FER_2"/>
    <property type="match status" value="3"/>
</dbReference>
<evidence type="ECO:0000259" key="13">
    <source>
        <dbReference type="PROSITE" id="PS51656"/>
    </source>
</evidence>
<evidence type="ECO:0000256" key="11">
    <source>
        <dbReference type="SAM" id="Phobius"/>
    </source>
</evidence>
<keyword evidence="5 10" id="KW-1278">Translocase</keyword>
<evidence type="ECO:0000256" key="10">
    <source>
        <dbReference type="HAMAP-Rule" id="MF_00463"/>
    </source>
</evidence>
<feature type="binding site" evidence="10">
    <location>
        <position position="178"/>
    </location>
    <ligand>
        <name>[4Fe-4S] cluster</name>
        <dbReference type="ChEBI" id="CHEBI:49883"/>
        <label>2</label>
    </ligand>
</feature>
<feature type="binding site" evidence="10">
    <location>
        <position position="171"/>
    </location>
    <ligand>
        <name>[4Fe-4S] cluster</name>
        <dbReference type="ChEBI" id="CHEBI:49883"/>
        <label>3</label>
    </ligand>
</feature>
<dbReference type="InterPro" id="IPR017896">
    <property type="entry name" value="4Fe4S_Fe-S-bd"/>
</dbReference>
<keyword evidence="7 10" id="KW-0408">Iron</keyword>
<dbReference type="Pfam" id="PF04060">
    <property type="entry name" value="FeS"/>
    <property type="match status" value="1"/>
</dbReference>
<evidence type="ECO:0000259" key="12">
    <source>
        <dbReference type="PROSITE" id="PS51379"/>
    </source>
</evidence>
<feature type="binding site" evidence="10">
    <location>
        <position position="52"/>
    </location>
    <ligand>
        <name>[4Fe-4S] cluster</name>
        <dbReference type="ChEBI" id="CHEBI:49883"/>
        <label>1</label>
    </ligand>
</feature>
<feature type="binding site" evidence="10">
    <location>
        <position position="149"/>
    </location>
    <ligand>
        <name>[4Fe-4S] cluster</name>
        <dbReference type="ChEBI" id="CHEBI:49883"/>
        <label>3</label>
    </ligand>
</feature>
<dbReference type="CDD" id="cd10549">
    <property type="entry name" value="MtMvhB_like"/>
    <property type="match status" value="1"/>
</dbReference>
<accession>A0ABV1G7S9</accession>
<evidence type="ECO:0000256" key="7">
    <source>
        <dbReference type="ARBA" id="ARBA00023004"/>
    </source>
</evidence>
<keyword evidence="3 10" id="KW-0479">Metal-binding</keyword>
<comment type="similarity">
    <text evidence="10">Belongs to the 4Fe4S bacterial-type ferredoxin family. RnfB subfamily.</text>
</comment>
<feature type="domain" description="4Fe-4S" evidence="13">
    <location>
        <begin position="32"/>
        <end position="91"/>
    </location>
</feature>
<dbReference type="Gene3D" id="1.10.15.40">
    <property type="entry name" value="Electron transport complex subunit B, putative Fe-S cluster"/>
    <property type="match status" value="1"/>
</dbReference>
<keyword evidence="6 10" id="KW-0249">Electron transport</keyword>
<keyword evidence="10" id="KW-1003">Cell membrane</keyword>
<feature type="region of interest" description="Hydrophobic" evidence="10">
    <location>
        <begin position="1"/>
        <end position="26"/>
    </location>
</feature>
<feature type="binding site" evidence="10">
    <location>
        <position position="139"/>
    </location>
    <ligand>
        <name>[4Fe-4S] cluster</name>
        <dbReference type="ChEBI" id="CHEBI:49883"/>
        <label>2</label>
    </ligand>
</feature>
<organism evidence="14 15">
    <name type="scientific">Faecousia intestinalis</name>
    <dbReference type="NCBI Taxonomy" id="3133167"/>
    <lineage>
        <taxon>Bacteria</taxon>
        <taxon>Bacillati</taxon>
        <taxon>Bacillota</taxon>
        <taxon>Clostridia</taxon>
        <taxon>Eubacteriales</taxon>
        <taxon>Oscillospiraceae</taxon>
        <taxon>Faecousia</taxon>
    </lineage>
</organism>
<keyword evidence="9 10" id="KW-0472">Membrane</keyword>
<keyword evidence="15" id="KW-1185">Reference proteome</keyword>
<dbReference type="RefSeq" id="WP_349136171.1">
    <property type="nucleotide sequence ID" value="NZ_JBBMFF010000232.1"/>
</dbReference>
<evidence type="ECO:0000256" key="9">
    <source>
        <dbReference type="ARBA" id="ARBA00023136"/>
    </source>
</evidence>
<dbReference type="InterPro" id="IPR017900">
    <property type="entry name" value="4Fe4S_Fe_S_CS"/>
</dbReference>
<dbReference type="EC" id="7.-.-.-" evidence="10"/>
<keyword evidence="11" id="KW-1133">Transmembrane helix</keyword>
<feature type="domain" description="4Fe-4S ferredoxin-type" evidence="12">
    <location>
        <begin position="159"/>
        <end position="188"/>
    </location>
</feature>
<dbReference type="PANTHER" id="PTHR43560:SF1">
    <property type="entry name" value="ION-TRANSLOCATING OXIDOREDUCTASE COMPLEX SUBUNIT B"/>
    <property type="match status" value="1"/>
</dbReference>
<comment type="subcellular location">
    <subcellularLocation>
        <location evidence="10">Cell membrane</location>
    </subcellularLocation>
</comment>
<dbReference type="InterPro" id="IPR010207">
    <property type="entry name" value="Elect_transpt_cplx_RnfB/RsxB"/>
</dbReference>
<gene>
    <name evidence="10" type="primary">rnfB</name>
    <name evidence="14" type="ORF">WMO66_09405</name>
</gene>
<reference evidence="14 15" key="1">
    <citation type="submission" date="2024-03" db="EMBL/GenBank/DDBJ databases">
        <title>Human intestinal bacterial collection.</title>
        <authorList>
            <person name="Pauvert C."/>
            <person name="Hitch T.C.A."/>
            <person name="Clavel T."/>
        </authorList>
    </citation>
    <scope>NUCLEOTIDE SEQUENCE [LARGE SCALE GENOMIC DNA]</scope>
    <source>
        <strain evidence="14 15">CLA-AA-H192</strain>
    </source>
</reference>
<feature type="binding site" evidence="10">
    <location>
        <position position="49"/>
    </location>
    <ligand>
        <name>[4Fe-4S] cluster</name>
        <dbReference type="ChEBI" id="CHEBI:49883"/>
        <label>1</label>
    </ligand>
</feature>
<dbReference type="EMBL" id="JBBMFF010000232">
    <property type="protein sequence ID" value="MEQ2511460.1"/>
    <property type="molecule type" value="Genomic_DNA"/>
</dbReference>
<comment type="function">
    <text evidence="10">Part of a membrane-bound complex that couples electron transfer with translocation of ions across the membrane.</text>
</comment>
<evidence type="ECO:0000256" key="1">
    <source>
        <dbReference type="ARBA" id="ARBA00022448"/>
    </source>
</evidence>
<dbReference type="PROSITE" id="PS51656">
    <property type="entry name" value="4FE4S"/>
    <property type="match status" value="1"/>
</dbReference>
<dbReference type="Pfam" id="PF13187">
    <property type="entry name" value="Fer4_9"/>
    <property type="match status" value="1"/>
</dbReference>
<keyword evidence="4 10" id="KW-0677">Repeat</keyword>
<evidence type="ECO:0000256" key="6">
    <source>
        <dbReference type="ARBA" id="ARBA00022982"/>
    </source>
</evidence>
<comment type="subunit">
    <text evidence="10">The complex is composed of six subunits: RnfA, RnfB, RnfC, RnfD, RnfE and RnfG.</text>
</comment>
<keyword evidence="11" id="KW-0812">Transmembrane</keyword>
<comment type="caution">
    <text evidence="10">Lacks conserved residue(s) required for the propagation of feature annotation.</text>
</comment>
<evidence type="ECO:0000256" key="3">
    <source>
        <dbReference type="ARBA" id="ARBA00022723"/>
    </source>
</evidence>
<proteinExistence type="inferred from homology"/>
<feature type="domain" description="4Fe-4S ferredoxin-type" evidence="12">
    <location>
        <begin position="202"/>
        <end position="232"/>
    </location>
</feature>
<feature type="binding site" evidence="10">
    <location>
        <position position="168"/>
    </location>
    <ligand>
        <name>[4Fe-4S] cluster</name>
        <dbReference type="ChEBI" id="CHEBI:49883"/>
        <label>3</label>
    </ligand>
</feature>
<dbReference type="PANTHER" id="PTHR43560">
    <property type="entry name" value="ION-TRANSLOCATING OXIDOREDUCTASE COMPLEX SUBUNIT B"/>
    <property type="match status" value="1"/>
</dbReference>
<dbReference type="SUPFAM" id="SSF54862">
    <property type="entry name" value="4Fe-4S ferredoxins"/>
    <property type="match status" value="2"/>
</dbReference>
<evidence type="ECO:0000256" key="4">
    <source>
        <dbReference type="ARBA" id="ARBA00022737"/>
    </source>
</evidence>